<organism evidence="1 2">
    <name type="scientific">Pantoea ananatis (strain AJ13355)</name>
    <dbReference type="NCBI Taxonomy" id="932677"/>
    <lineage>
        <taxon>Bacteria</taxon>
        <taxon>Pseudomonadati</taxon>
        <taxon>Pseudomonadota</taxon>
        <taxon>Gammaproteobacteria</taxon>
        <taxon>Enterobacterales</taxon>
        <taxon>Erwiniaceae</taxon>
        <taxon>Pantoea</taxon>
    </lineage>
</organism>
<dbReference type="EMBL" id="AP012032">
    <property type="protein sequence ID" value="BAK12142.1"/>
    <property type="molecule type" value="Genomic_DNA"/>
</dbReference>
<proteinExistence type="predicted"/>
<name>A0A0H3L2Q9_PANAA</name>
<reference evidence="2" key="1">
    <citation type="journal article" date="2012" name="Appl. Microbiol. Biotechnol.">
        <title>The complete genome sequence of Pantoea ananatis AJ13355, an organism with great biotechnological potential.</title>
        <authorList>
            <person name="Hara Y."/>
            <person name="Kadotani N."/>
            <person name="Izui H."/>
            <person name="Katashkina J.I."/>
            <person name="Kuvaeva T.M."/>
            <person name="Andreeva I.G."/>
            <person name="Golubeva L.I."/>
            <person name="Malko D.B."/>
            <person name="Makeev V.J."/>
            <person name="Mashko S.V."/>
            <person name="Kozlov Y.I."/>
        </authorList>
    </citation>
    <scope>NUCLEOTIDE SEQUENCE [LARGE SCALE GENOMIC DNA]</scope>
    <source>
        <strain evidence="2">AJ13355</strain>
    </source>
</reference>
<accession>A0A0H3L2Q9</accession>
<dbReference type="KEGG" id="paj:PAJ_2062"/>
<evidence type="ECO:0000313" key="2">
    <source>
        <dbReference type="Proteomes" id="UP000006690"/>
    </source>
</evidence>
<gene>
    <name evidence="1" type="ordered locus">PAJ_2062</name>
</gene>
<protein>
    <submittedName>
        <fullName evidence="1">Uncharacterized protein</fullName>
    </submittedName>
</protein>
<dbReference type="Proteomes" id="UP000006690">
    <property type="component" value="Chromosome"/>
</dbReference>
<dbReference type="AlphaFoldDB" id="A0A0H3L2Q9"/>
<dbReference type="HOGENOM" id="CLU_1729598_0_0_6"/>
<evidence type="ECO:0000313" key="1">
    <source>
        <dbReference type="EMBL" id="BAK12142.1"/>
    </source>
</evidence>
<sequence length="151" mass="16618">MPVQRILFETVKRCHIEAAAKPPDRLGTWFFGNKETHVGMAGRHIGIVRMNHQRHAHGFKTAPGQFRPMRGSGRGHLIAMNVRKVDAGLFKDGAITQHAASSAAAAGALPAVFNKMGTAVFGGQLATNLILQIQQERFYTGDIWHVMSFSW</sequence>